<accession>A0ACC0ULD4</accession>
<sequence length="459" mass="51217">MVHLRLNENEPNPNPHVNFIAALPAADSHEQERARQLLRALAAQVRPIMRSHGFVVNSLEEYEYNNVFAGRNWNSGETVELVLRRRDGLFVSTSWLMGTLCHELAHIKHMNHGPDFQALWSQLRKEVMALQAKGYYGDGMWSSGTRLADSAKIVPGGLMEDDLPEYMCGGAQNRARPAMRKRRQRPVAGPSMLTGPQTAKRRKAGSRVTAASTFSGSGQILNADDDEKGKGTGFRKKAGSKRAREERALAAERRLLAMQGEGESKTTSPTQDPEEEVSDIDLDELRETDRDRHQAMMTSMDASEADNLRTGTLTDIWRDFILPQRLTGEGDSSGSRATEDGPPRVIQTRMGDTPIITSSESTPERRRADLEPSKIKLGEIAHEELRLVEQESLVHTVDKWRSAPGSRLSNSTRNLIKDDNVDQIPKWSCLVCTLDNEPDHLACSACSTPRGDTHWHEHT</sequence>
<evidence type="ECO:0000313" key="2">
    <source>
        <dbReference type="Proteomes" id="UP001207468"/>
    </source>
</evidence>
<gene>
    <name evidence="1" type="ORF">F5148DRAFT_122165</name>
</gene>
<reference evidence="1" key="1">
    <citation type="submission" date="2021-03" db="EMBL/GenBank/DDBJ databases">
        <title>Evolutionary priming and transition to the ectomycorrhizal habit in an iconic lineage of mushroom-forming fungi: is preadaptation a requirement?</title>
        <authorList>
            <consortium name="DOE Joint Genome Institute"/>
            <person name="Looney B.P."/>
            <person name="Miyauchi S."/>
            <person name="Morin E."/>
            <person name="Drula E."/>
            <person name="Courty P.E."/>
            <person name="Chicoki N."/>
            <person name="Fauchery L."/>
            <person name="Kohler A."/>
            <person name="Kuo A."/>
            <person name="LaButti K."/>
            <person name="Pangilinan J."/>
            <person name="Lipzen A."/>
            <person name="Riley R."/>
            <person name="Andreopoulos W."/>
            <person name="He G."/>
            <person name="Johnson J."/>
            <person name="Barry K.W."/>
            <person name="Grigoriev I.V."/>
            <person name="Nagy L."/>
            <person name="Hibbett D."/>
            <person name="Henrissat B."/>
            <person name="Matheny P.B."/>
            <person name="Labbe J."/>
            <person name="Martin A.F."/>
        </authorList>
    </citation>
    <scope>NUCLEOTIDE SEQUENCE</scope>
    <source>
        <strain evidence="1">BPL698</strain>
    </source>
</reference>
<comment type="caution">
    <text evidence="1">The sequence shown here is derived from an EMBL/GenBank/DDBJ whole genome shotgun (WGS) entry which is preliminary data.</text>
</comment>
<dbReference type="Proteomes" id="UP001207468">
    <property type="component" value="Unassembled WGS sequence"/>
</dbReference>
<dbReference type="EMBL" id="JAGFNK010000013">
    <property type="protein sequence ID" value="KAI9512026.1"/>
    <property type="molecule type" value="Genomic_DNA"/>
</dbReference>
<keyword evidence="2" id="KW-1185">Reference proteome</keyword>
<name>A0ACC0ULD4_9AGAM</name>
<protein>
    <submittedName>
        <fullName evidence="1">WLM-domain-containing protein</fullName>
    </submittedName>
</protein>
<proteinExistence type="predicted"/>
<evidence type="ECO:0000313" key="1">
    <source>
        <dbReference type="EMBL" id="KAI9512026.1"/>
    </source>
</evidence>
<organism evidence="1 2">
    <name type="scientific">Russula earlei</name>
    <dbReference type="NCBI Taxonomy" id="71964"/>
    <lineage>
        <taxon>Eukaryota</taxon>
        <taxon>Fungi</taxon>
        <taxon>Dikarya</taxon>
        <taxon>Basidiomycota</taxon>
        <taxon>Agaricomycotina</taxon>
        <taxon>Agaricomycetes</taxon>
        <taxon>Russulales</taxon>
        <taxon>Russulaceae</taxon>
        <taxon>Russula</taxon>
    </lineage>
</organism>